<dbReference type="OrthoDB" id="9773856at2"/>
<evidence type="ECO:0000313" key="3">
    <source>
        <dbReference type="EMBL" id="SFM19001.1"/>
    </source>
</evidence>
<dbReference type="RefSeq" id="WP_074905141.1">
    <property type="nucleotide sequence ID" value="NZ_FOUB01000016.1"/>
</dbReference>
<dbReference type="Proteomes" id="UP000183287">
    <property type="component" value="Unassembled WGS sequence"/>
</dbReference>
<dbReference type="GO" id="GO:0004527">
    <property type="term" value="F:exonuclease activity"/>
    <property type="evidence" value="ECO:0007669"/>
    <property type="project" value="UniProtKB-KW"/>
</dbReference>
<keyword evidence="3" id="KW-0269">Exonuclease</keyword>
<dbReference type="InterPro" id="IPR041796">
    <property type="entry name" value="Mre11_N"/>
</dbReference>
<name>A0A1I4NU18_9PROT</name>
<dbReference type="InterPro" id="IPR050535">
    <property type="entry name" value="DNA_Repair-Maintenance_Comp"/>
</dbReference>
<dbReference type="Pfam" id="PF00149">
    <property type="entry name" value="Metallophos"/>
    <property type="match status" value="1"/>
</dbReference>
<evidence type="ECO:0000313" key="4">
    <source>
        <dbReference type="Proteomes" id="UP000183287"/>
    </source>
</evidence>
<dbReference type="SUPFAM" id="SSF56300">
    <property type="entry name" value="Metallo-dependent phosphatases"/>
    <property type="match status" value="1"/>
</dbReference>
<gene>
    <name evidence="3" type="ORF">SAMN05421863_101655</name>
</gene>
<sequence length="393" mass="43662">MACFIHTADWQLGKPFANISDQHKRSLAQRARLDVLKRISHLVKEYQASFVLVAGDLFDTNTPDKSTVAAACSAIGQMEVPVIVIPGNHDHAGAGSIWEQVFFLREQSALAPNLHILLDNKVLELDYAVIYPCPLKHRSHADDPSAWLRDSEVFRVELSNKPRIVMAHGSTQAFQSEGDDDETTILSSNRINIDRLPIDEIDYIALGDWHGTKQVGSKAWYSGTPEIDRFPKGEENQPGQTLIVQSKRGENPIVKVITTGHLNWQEATFEFSNDDSIEQFARQMNDLFGQRVNEDLLKLTLTGSLGIAATSRLDALIESFEARLLRLKLKNNTAIAPSEDELDQLMRSILDPLISSVAQQLVAQNNQGDSETAIIASLALRMLHSAAHHELCS</sequence>
<evidence type="ECO:0000256" key="1">
    <source>
        <dbReference type="ARBA" id="ARBA00022801"/>
    </source>
</evidence>
<evidence type="ECO:0000259" key="2">
    <source>
        <dbReference type="Pfam" id="PF00149"/>
    </source>
</evidence>
<dbReference type="CDD" id="cd00840">
    <property type="entry name" value="MPP_Mre11_N"/>
    <property type="match status" value="1"/>
</dbReference>
<dbReference type="PANTHER" id="PTHR30337">
    <property type="entry name" value="COMPONENT OF ATP-DEPENDENT DSDNA EXONUCLEASE"/>
    <property type="match status" value="1"/>
</dbReference>
<accession>A0A1I4NU18</accession>
<dbReference type="PIRSF" id="PIRSF033093">
    <property type="entry name" value="UCP_ML1119"/>
    <property type="match status" value="1"/>
</dbReference>
<keyword evidence="3" id="KW-0540">Nuclease</keyword>
<dbReference type="InterPro" id="IPR004843">
    <property type="entry name" value="Calcineurin-like_PHP"/>
</dbReference>
<feature type="domain" description="Calcineurin-like phosphoesterase" evidence="2">
    <location>
        <begin position="15"/>
        <end position="210"/>
    </location>
</feature>
<dbReference type="EMBL" id="FOUB01000016">
    <property type="protein sequence ID" value="SFM19001.1"/>
    <property type="molecule type" value="Genomic_DNA"/>
</dbReference>
<organism evidence="3 4">
    <name type="scientific">Nitrosomonas communis</name>
    <dbReference type="NCBI Taxonomy" id="44574"/>
    <lineage>
        <taxon>Bacteria</taxon>
        <taxon>Pseudomonadati</taxon>
        <taxon>Pseudomonadota</taxon>
        <taxon>Betaproteobacteria</taxon>
        <taxon>Nitrosomonadales</taxon>
        <taxon>Nitrosomonadaceae</taxon>
        <taxon>Nitrosomonas</taxon>
    </lineage>
</organism>
<dbReference type="STRING" id="44574.AAW31_04455"/>
<reference evidence="4" key="1">
    <citation type="submission" date="2016-10" db="EMBL/GenBank/DDBJ databases">
        <authorList>
            <person name="Varghese N."/>
            <person name="Submissions S."/>
        </authorList>
    </citation>
    <scope>NUCLEOTIDE SEQUENCE [LARGE SCALE GENOMIC DNA]</scope>
    <source>
        <strain evidence="4">Nm44</strain>
    </source>
</reference>
<protein>
    <submittedName>
        <fullName evidence="3">DNA repair exonuclease SbcCD nuclease subunit</fullName>
    </submittedName>
</protein>
<proteinExistence type="predicted"/>
<keyword evidence="4" id="KW-1185">Reference proteome</keyword>
<dbReference type="InterPro" id="IPR014577">
    <property type="entry name" value="UCP033093_metalloPase"/>
</dbReference>
<dbReference type="Gene3D" id="3.60.21.10">
    <property type="match status" value="1"/>
</dbReference>
<dbReference type="AlphaFoldDB" id="A0A1I4NU18"/>
<keyword evidence="1" id="KW-0378">Hydrolase</keyword>
<dbReference type="InterPro" id="IPR029052">
    <property type="entry name" value="Metallo-depent_PP-like"/>
</dbReference>